<dbReference type="EMBL" id="MDYQ01000005">
    <property type="protein sequence ID" value="PRP89084.1"/>
    <property type="molecule type" value="Genomic_DNA"/>
</dbReference>
<feature type="region of interest" description="Disordered" evidence="1">
    <location>
        <begin position="10"/>
        <end position="32"/>
    </location>
</feature>
<proteinExistence type="predicted"/>
<sequence>MDIRQLLCTDEEVRAPQNPSNTDETDNSRAIKRQKVCPTVRPIGSAHQCQATHNTDISWNQRQWTEFIEDCLVFLSNSDHLDSRMFLDRRVQPPPDFQGTYCFIYKGEFLHSGNQDGSYWKPSQGVKPTGKNMLRRYFYSRSQPGLSRQISWLNNAEGWMFVEYRRGTVKQVVLNQLGGPPQIDWPFTVEVISEYRKAVSLGVRQQSFPPPSITAHAPVESSQQKSEEEETEGTREGTVSGDTFPYKPATKGFHD</sequence>
<organism evidence="2 3">
    <name type="scientific">Planoprotostelium fungivorum</name>
    <dbReference type="NCBI Taxonomy" id="1890364"/>
    <lineage>
        <taxon>Eukaryota</taxon>
        <taxon>Amoebozoa</taxon>
        <taxon>Evosea</taxon>
        <taxon>Variosea</taxon>
        <taxon>Cavosteliida</taxon>
        <taxon>Cavosteliaceae</taxon>
        <taxon>Planoprotostelium</taxon>
    </lineage>
</organism>
<comment type="caution">
    <text evidence="2">The sequence shown here is derived from an EMBL/GenBank/DDBJ whole genome shotgun (WGS) entry which is preliminary data.</text>
</comment>
<dbReference type="Proteomes" id="UP000241769">
    <property type="component" value="Unassembled WGS sequence"/>
</dbReference>
<evidence type="ECO:0000313" key="2">
    <source>
        <dbReference type="EMBL" id="PRP89084.1"/>
    </source>
</evidence>
<protein>
    <submittedName>
        <fullName evidence="2">Uncharacterized protein</fullName>
    </submittedName>
</protein>
<accession>A0A2P6NYQ7</accession>
<reference evidence="2 3" key="1">
    <citation type="journal article" date="2018" name="Genome Biol. Evol.">
        <title>Multiple Roots of Fruiting Body Formation in Amoebozoa.</title>
        <authorList>
            <person name="Hillmann F."/>
            <person name="Forbes G."/>
            <person name="Novohradska S."/>
            <person name="Ferling I."/>
            <person name="Riege K."/>
            <person name="Groth M."/>
            <person name="Westermann M."/>
            <person name="Marz M."/>
            <person name="Spaller T."/>
            <person name="Winckler T."/>
            <person name="Schaap P."/>
            <person name="Glockner G."/>
        </authorList>
    </citation>
    <scope>NUCLEOTIDE SEQUENCE [LARGE SCALE GENOMIC DNA]</scope>
    <source>
        <strain evidence="2 3">Jena</strain>
    </source>
</reference>
<evidence type="ECO:0000256" key="1">
    <source>
        <dbReference type="SAM" id="MobiDB-lite"/>
    </source>
</evidence>
<feature type="region of interest" description="Disordered" evidence="1">
    <location>
        <begin position="207"/>
        <end position="255"/>
    </location>
</feature>
<dbReference type="InParanoid" id="A0A2P6NYQ7"/>
<gene>
    <name evidence="2" type="ORF">PROFUN_01804</name>
</gene>
<evidence type="ECO:0000313" key="3">
    <source>
        <dbReference type="Proteomes" id="UP000241769"/>
    </source>
</evidence>
<keyword evidence="3" id="KW-1185">Reference proteome</keyword>
<dbReference type="AlphaFoldDB" id="A0A2P6NYQ7"/>
<name>A0A2P6NYQ7_9EUKA</name>